<protein>
    <submittedName>
        <fullName evidence="2">Predicted protein</fullName>
    </submittedName>
</protein>
<name>B0DH75_LACBS</name>
<dbReference type="RefSeq" id="XP_001883254.1">
    <property type="nucleotide sequence ID" value="XM_001883219.1"/>
</dbReference>
<organism evidence="3">
    <name type="scientific">Laccaria bicolor (strain S238N-H82 / ATCC MYA-4686)</name>
    <name type="common">Bicoloured deceiver</name>
    <name type="synonym">Laccaria laccata var. bicolor</name>
    <dbReference type="NCBI Taxonomy" id="486041"/>
    <lineage>
        <taxon>Eukaryota</taxon>
        <taxon>Fungi</taxon>
        <taxon>Dikarya</taxon>
        <taxon>Basidiomycota</taxon>
        <taxon>Agaricomycotina</taxon>
        <taxon>Agaricomycetes</taxon>
        <taxon>Agaricomycetidae</taxon>
        <taxon>Agaricales</taxon>
        <taxon>Agaricineae</taxon>
        <taxon>Hydnangiaceae</taxon>
        <taxon>Laccaria</taxon>
    </lineage>
</organism>
<keyword evidence="3" id="KW-1185">Reference proteome</keyword>
<evidence type="ECO:0000313" key="2">
    <source>
        <dbReference type="EMBL" id="EDR05966.1"/>
    </source>
</evidence>
<evidence type="ECO:0000313" key="3">
    <source>
        <dbReference type="Proteomes" id="UP000001194"/>
    </source>
</evidence>
<sequence>MSDLGCAVDTTGKLLDTSEIVFYNDPDDETPISGPGAPPKPSSIHPFFSHSAPPSRIIAGAHCSTRTLRPSTRLVDPDNAESNASVKRKANSSIDGHRVSQKTENSKSANEPGDNDSDDSFDDNDLPPLVAVEDFDEDEDKDEGDDVDVGTEPGDEAEYRETLAMTLADQEAAMPRTKQDCTADVCTIFQKDNEHKNVDMGAMEKGNWCKVCRLKGVQRKACFFTGGITTLRTHIGQHPDHIAIYKECCDKLSIPMHNHVFFQTPKEGPKDGRRSTEVGVHEEQLAFTSIEGNHSGLNITNILFQTVERYKISDKIRWFTANNTSNNDTAIHELNRLLNADGDDGWDPAQRHVHTVALTAAHCLVDKMTQCEPVNSEDEEDNKDDNVDDPKVSPSMHLPLQNAVDQFVLLADDSKSVLDLQGKSYSDFCLSKRDWKNIKLVHEILWEPANAQQSFSSTKIPTVFRTILILKFLQQSWENMSKVTKFAEMESALDKGLENLRKWYHKLAYTEDKWDMDFFNAGVQRLKELFNSYYVTPSPPKTNLDAEDVPGPTNGTYGYS</sequence>
<dbReference type="STRING" id="486041.B0DH75"/>
<dbReference type="SUPFAM" id="SSF53098">
    <property type="entry name" value="Ribonuclease H-like"/>
    <property type="match status" value="1"/>
</dbReference>
<evidence type="ECO:0000256" key="1">
    <source>
        <dbReference type="SAM" id="MobiDB-lite"/>
    </source>
</evidence>
<feature type="region of interest" description="Disordered" evidence="1">
    <location>
        <begin position="541"/>
        <end position="560"/>
    </location>
</feature>
<dbReference type="Proteomes" id="UP000001194">
    <property type="component" value="Unassembled WGS sequence"/>
</dbReference>
<feature type="region of interest" description="Disordered" evidence="1">
    <location>
        <begin position="23"/>
        <end position="155"/>
    </location>
</feature>
<feature type="compositionally biased region" description="Acidic residues" evidence="1">
    <location>
        <begin position="133"/>
        <end position="155"/>
    </location>
</feature>
<accession>B0DH75</accession>
<dbReference type="EMBL" id="DS547110">
    <property type="protein sequence ID" value="EDR05966.1"/>
    <property type="molecule type" value="Genomic_DNA"/>
</dbReference>
<dbReference type="KEGG" id="lbc:LACBIDRAFT_329145"/>
<reference evidence="2 3" key="1">
    <citation type="journal article" date="2008" name="Nature">
        <title>The genome of Laccaria bicolor provides insights into mycorrhizal symbiosis.</title>
        <authorList>
            <person name="Martin F."/>
            <person name="Aerts A."/>
            <person name="Ahren D."/>
            <person name="Brun A."/>
            <person name="Danchin E.G.J."/>
            <person name="Duchaussoy F."/>
            <person name="Gibon J."/>
            <person name="Kohler A."/>
            <person name="Lindquist E."/>
            <person name="Pereda V."/>
            <person name="Salamov A."/>
            <person name="Shapiro H.J."/>
            <person name="Wuyts J."/>
            <person name="Blaudez D."/>
            <person name="Buee M."/>
            <person name="Brokstein P."/>
            <person name="Canbaeck B."/>
            <person name="Cohen D."/>
            <person name="Courty P.E."/>
            <person name="Coutinho P.M."/>
            <person name="Delaruelle C."/>
            <person name="Detter J.C."/>
            <person name="Deveau A."/>
            <person name="DiFazio S."/>
            <person name="Duplessis S."/>
            <person name="Fraissinet-Tachet L."/>
            <person name="Lucic E."/>
            <person name="Frey-Klett P."/>
            <person name="Fourrey C."/>
            <person name="Feussner I."/>
            <person name="Gay G."/>
            <person name="Grimwood J."/>
            <person name="Hoegger P.J."/>
            <person name="Jain P."/>
            <person name="Kilaru S."/>
            <person name="Labbe J."/>
            <person name="Lin Y.C."/>
            <person name="Legue V."/>
            <person name="Le Tacon F."/>
            <person name="Marmeisse R."/>
            <person name="Melayah D."/>
            <person name="Montanini B."/>
            <person name="Muratet M."/>
            <person name="Nehls U."/>
            <person name="Niculita-Hirzel H."/>
            <person name="Oudot-Le Secq M.P."/>
            <person name="Peter M."/>
            <person name="Quesneville H."/>
            <person name="Rajashekar B."/>
            <person name="Reich M."/>
            <person name="Rouhier N."/>
            <person name="Schmutz J."/>
            <person name="Yin T."/>
            <person name="Chalot M."/>
            <person name="Henrissat B."/>
            <person name="Kuees U."/>
            <person name="Lucas S."/>
            <person name="Van de Peer Y."/>
            <person name="Podila G.K."/>
            <person name="Polle A."/>
            <person name="Pukkila P.J."/>
            <person name="Richardson P.M."/>
            <person name="Rouze P."/>
            <person name="Sanders I.R."/>
            <person name="Stajich J.E."/>
            <person name="Tunlid A."/>
            <person name="Tuskan G."/>
            <person name="Grigoriev I.V."/>
        </authorList>
    </citation>
    <scope>NUCLEOTIDE SEQUENCE [LARGE SCALE GENOMIC DNA]</scope>
    <source>
        <strain evidence="3">S238N-H82 / ATCC MYA-4686</strain>
    </source>
</reference>
<dbReference type="InParanoid" id="B0DH75"/>
<dbReference type="AlphaFoldDB" id="B0DH75"/>
<proteinExistence type="predicted"/>
<dbReference type="OrthoDB" id="3037190at2759"/>
<dbReference type="InterPro" id="IPR012337">
    <property type="entry name" value="RNaseH-like_sf"/>
</dbReference>
<feature type="compositionally biased region" description="Acidic residues" evidence="1">
    <location>
        <begin position="113"/>
        <end position="125"/>
    </location>
</feature>
<dbReference type="GeneID" id="6079030"/>
<gene>
    <name evidence="2" type="ORF">LACBIDRAFT_329145</name>
</gene>
<feature type="region of interest" description="Disordered" evidence="1">
    <location>
        <begin position="373"/>
        <end position="395"/>
    </location>
</feature>
<dbReference type="HOGENOM" id="CLU_486669_0_0_1"/>